<gene>
    <name evidence="1" type="ORF">QAD02_006703</name>
</gene>
<accession>A0ACC2N2E7</accession>
<proteinExistence type="predicted"/>
<reference evidence="1" key="1">
    <citation type="submission" date="2023-04" db="EMBL/GenBank/DDBJ databases">
        <title>A chromosome-level genome assembly of the parasitoid wasp Eretmocerus hayati.</title>
        <authorList>
            <person name="Zhong Y."/>
            <person name="Liu S."/>
            <person name="Liu Y."/>
        </authorList>
    </citation>
    <scope>NUCLEOTIDE SEQUENCE</scope>
    <source>
        <strain evidence="1">ZJU_SS_LIU_2023</strain>
    </source>
</reference>
<dbReference type="Proteomes" id="UP001239111">
    <property type="component" value="Chromosome 4"/>
</dbReference>
<keyword evidence="2" id="KW-1185">Reference proteome</keyword>
<evidence type="ECO:0000313" key="2">
    <source>
        <dbReference type="Proteomes" id="UP001239111"/>
    </source>
</evidence>
<protein>
    <submittedName>
        <fullName evidence="1">Uncharacterized protein</fullName>
    </submittedName>
</protein>
<dbReference type="EMBL" id="CM056744">
    <property type="protein sequence ID" value="KAJ8665041.1"/>
    <property type="molecule type" value="Genomic_DNA"/>
</dbReference>
<comment type="caution">
    <text evidence="1">The sequence shown here is derived from an EMBL/GenBank/DDBJ whole genome shotgun (WGS) entry which is preliminary data.</text>
</comment>
<evidence type="ECO:0000313" key="1">
    <source>
        <dbReference type="EMBL" id="KAJ8665041.1"/>
    </source>
</evidence>
<name>A0ACC2N2E7_9HYME</name>
<organism evidence="1 2">
    <name type="scientific">Eretmocerus hayati</name>
    <dbReference type="NCBI Taxonomy" id="131215"/>
    <lineage>
        <taxon>Eukaryota</taxon>
        <taxon>Metazoa</taxon>
        <taxon>Ecdysozoa</taxon>
        <taxon>Arthropoda</taxon>
        <taxon>Hexapoda</taxon>
        <taxon>Insecta</taxon>
        <taxon>Pterygota</taxon>
        <taxon>Neoptera</taxon>
        <taxon>Endopterygota</taxon>
        <taxon>Hymenoptera</taxon>
        <taxon>Apocrita</taxon>
        <taxon>Proctotrupomorpha</taxon>
        <taxon>Chalcidoidea</taxon>
        <taxon>Aphelinidae</taxon>
        <taxon>Aphelininae</taxon>
        <taxon>Eretmocerus</taxon>
    </lineage>
</organism>
<sequence>MYIEGYLYLKCHTDDRGRDHWKCTRHCKEIDVEKCVARAMTRASRKGKHIVLRGPEKSKHNHQPASEELDEAMNLAKKKWDPESRRIDGPTLNQVIDNLQQSDTQSKTPSNSEQKQSSPQPLTNQDEILHQSVRDKSIIQQPTTRSKPLSALGQERSTLQLTINPNKVRDLSGHAIPILRRHIIQGKLIPNFSEKKVKKVKTLQQSSIQVVPLSQIDQMTAIAHHPKIQIKLLSNSSGTLKLLVQRFVPKNQPHSILTQDTKTQKSIDEVESNQSSQMIVSTPQQPENQDITKAQQFVVDNKFSQSCQLNVGTPQQTENQDNELSSSPERVDSSAYTKDKFGLGPSLVKASAQPADQDESASAQPWVFGQLIGKRLFVNGHVYMSYHKEQGRTYWECTRCRNRPEFEKCNARAVTIRSSNGDPIIVRGPNESKHNHPPVQSEINEAISLASEMRDQKRHQKFERPLADHKERVSDNESLPKSNHVDSIVHQPDPQQTIFSGPKEVVTILEPTIKDNPLSEPLYESNKKTSDLQPSMIHDKPSSNQVKNALQQSKGDRDKVSEKNKFEEFVMNPDKYRQFLSKFSENSVLDRNHIMEALRSIYKTERSRMYAYAIILENRETFARDHEAFQKNPNIELHALGEPQNPDEMTSEAVLEKATSDVTNIQDEGTKISDKTTSETQETVNSGLKTSKAGETTQKDAGGSNMIIPPMSAAIPIQEYLASITSSMNSVIDLSGNEMELQKEIELIDITGDIDTEFEDYSKQGLCDGGMVYESIEE</sequence>